<proteinExistence type="predicted"/>
<evidence type="ECO:0000313" key="2">
    <source>
        <dbReference type="Proteomes" id="UP000018957"/>
    </source>
</evidence>
<dbReference type="AlphaFoldDB" id="W3VAZ7"/>
<organism evidence="1 2">
    <name type="scientific">Photorhabdus khanii NC19</name>
    <dbReference type="NCBI Taxonomy" id="1004151"/>
    <lineage>
        <taxon>Bacteria</taxon>
        <taxon>Pseudomonadati</taxon>
        <taxon>Pseudomonadota</taxon>
        <taxon>Gammaproteobacteria</taxon>
        <taxon>Enterobacterales</taxon>
        <taxon>Morganellaceae</taxon>
        <taxon>Photorhabdus</taxon>
    </lineage>
</organism>
<protein>
    <submittedName>
        <fullName evidence="1">Uncharacterized protein</fullName>
    </submittedName>
</protein>
<dbReference type="EMBL" id="AYSJ01000002">
    <property type="protein sequence ID" value="ETS33086.1"/>
    <property type="molecule type" value="Genomic_DNA"/>
</dbReference>
<gene>
    <name evidence="1" type="ORF">PTE_00235</name>
</gene>
<comment type="caution">
    <text evidence="1">The sequence shown here is derived from an EMBL/GenBank/DDBJ whole genome shotgun (WGS) entry which is preliminary data.</text>
</comment>
<name>W3VAZ7_9GAMM</name>
<accession>W3VAZ7</accession>
<evidence type="ECO:0000313" key="1">
    <source>
        <dbReference type="EMBL" id="ETS33086.1"/>
    </source>
</evidence>
<dbReference type="Proteomes" id="UP000018957">
    <property type="component" value="Unassembled WGS sequence"/>
</dbReference>
<reference evidence="1 2" key="1">
    <citation type="submission" date="2013-11" db="EMBL/GenBank/DDBJ databases">
        <title>Elucidation of the Photorhabdus temperata genome and generation of transposon mutant library to identify motility mutants.</title>
        <authorList>
            <person name="Hurst S.G.IV."/>
            <person name="Micheals B."/>
            <person name="Abebe-Akele F."/>
            <person name="Rowedder H."/>
            <person name="Bullock H."/>
            <person name="Jackobeck R."/>
            <person name="Janicki E."/>
            <person name="Tisa L.S."/>
        </authorList>
    </citation>
    <scope>NUCLEOTIDE SEQUENCE [LARGE SCALE GENOMIC DNA]</scope>
    <source>
        <strain evidence="1 2">NC19</strain>
    </source>
</reference>
<sequence>MEQFGGEADPIPLLLDMHPNIIPSRFIKTVNRLNNQMHCTSESQNLIKRQ</sequence>
<keyword evidence="2" id="KW-1185">Reference proteome</keyword>